<comment type="caution">
    <text evidence="4">The sequence shown here is derived from an EMBL/GenBank/DDBJ whole genome shotgun (WGS) entry which is preliminary data.</text>
</comment>
<accession>A0AAE3ZC29</accession>
<evidence type="ECO:0000313" key="5">
    <source>
        <dbReference type="Proteomes" id="UP001180845"/>
    </source>
</evidence>
<evidence type="ECO:0000256" key="2">
    <source>
        <dbReference type="ARBA" id="ARBA00022840"/>
    </source>
</evidence>
<evidence type="ECO:0000259" key="3">
    <source>
        <dbReference type="PROSITE" id="PS50043"/>
    </source>
</evidence>
<dbReference type="SUPFAM" id="SSF46894">
    <property type="entry name" value="C-terminal effector domain of the bipartite response regulators"/>
    <property type="match status" value="1"/>
</dbReference>
<dbReference type="GO" id="GO:0006355">
    <property type="term" value="P:regulation of DNA-templated transcription"/>
    <property type="evidence" value="ECO:0007669"/>
    <property type="project" value="InterPro"/>
</dbReference>
<dbReference type="GO" id="GO:0005737">
    <property type="term" value="C:cytoplasm"/>
    <property type="evidence" value="ECO:0007669"/>
    <property type="project" value="TreeGrafter"/>
</dbReference>
<keyword evidence="4" id="KW-0238">DNA-binding</keyword>
<dbReference type="InterPro" id="IPR000792">
    <property type="entry name" value="Tscrpt_reg_LuxR_C"/>
</dbReference>
<dbReference type="SUPFAM" id="SSF52540">
    <property type="entry name" value="P-loop containing nucleoside triphosphate hydrolases"/>
    <property type="match status" value="1"/>
</dbReference>
<name>A0AAE3ZC29_9ACTN</name>
<dbReference type="InterPro" id="IPR027417">
    <property type="entry name" value="P-loop_NTPase"/>
</dbReference>
<dbReference type="GO" id="GO:0005524">
    <property type="term" value="F:ATP binding"/>
    <property type="evidence" value="ECO:0007669"/>
    <property type="project" value="UniProtKB-KW"/>
</dbReference>
<dbReference type="GO" id="GO:0004016">
    <property type="term" value="F:adenylate cyclase activity"/>
    <property type="evidence" value="ECO:0007669"/>
    <property type="project" value="TreeGrafter"/>
</dbReference>
<dbReference type="Gene3D" id="1.10.10.10">
    <property type="entry name" value="Winged helix-like DNA-binding domain superfamily/Winged helix DNA-binding domain"/>
    <property type="match status" value="1"/>
</dbReference>
<evidence type="ECO:0000313" key="4">
    <source>
        <dbReference type="EMBL" id="MDR7300931.1"/>
    </source>
</evidence>
<organism evidence="4 5">
    <name type="scientific">Haloactinomyces albus</name>
    <dbReference type="NCBI Taxonomy" id="1352928"/>
    <lineage>
        <taxon>Bacteria</taxon>
        <taxon>Bacillati</taxon>
        <taxon>Actinomycetota</taxon>
        <taxon>Actinomycetes</taxon>
        <taxon>Actinopolysporales</taxon>
        <taxon>Actinopolysporaceae</taxon>
        <taxon>Haloactinomyces</taxon>
    </lineage>
</organism>
<reference evidence="4" key="1">
    <citation type="submission" date="2023-07" db="EMBL/GenBank/DDBJ databases">
        <title>Sequencing the genomes of 1000 actinobacteria strains.</title>
        <authorList>
            <person name="Klenk H.-P."/>
        </authorList>
    </citation>
    <scope>NUCLEOTIDE SEQUENCE</scope>
    <source>
        <strain evidence="4">DSM 45977</strain>
    </source>
</reference>
<dbReference type="InterPro" id="IPR041664">
    <property type="entry name" value="AAA_16"/>
</dbReference>
<dbReference type="AlphaFoldDB" id="A0AAE3ZC29"/>
<dbReference type="PROSITE" id="PS50043">
    <property type="entry name" value="HTH_LUXR_2"/>
    <property type="match status" value="1"/>
</dbReference>
<evidence type="ECO:0000256" key="1">
    <source>
        <dbReference type="ARBA" id="ARBA00022741"/>
    </source>
</evidence>
<feature type="domain" description="HTH luxR-type" evidence="3">
    <location>
        <begin position="910"/>
        <end position="971"/>
    </location>
</feature>
<dbReference type="Pfam" id="PF13191">
    <property type="entry name" value="AAA_16"/>
    <property type="match status" value="1"/>
</dbReference>
<dbReference type="GO" id="GO:0003677">
    <property type="term" value="F:DNA binding"/>
    <property type="evidence" value="ECO:0007669"/>
    <property type="project" value="UniProtKB-KW"/>
</dbReference>
<gene>
    <name evidence="4" type="ORF">JOF55_001112</name>
</gene>
<dbReference type="InterPro" id="IPR036388">
    <property type="entry name" value="WH-like_DNA-bd_sf"/>
</dbReference>
<keyword evidence="1" id="KW-0547">Nucleotide-binding</keyword>
<dbReference type="CDD" id="cd06170">
    <property type="entry name" value="LuxR_C_like"/>
    <property type="match status" value="1"/>
</dbReference>
<dbReference type="InterPro" id="IPR011990">
    <property type="entry name" value="TPR-like_helical_dom_sf"/>
</dbReference>
<dbReference type="PRINTS" id="PR00038">
    <property type="entry name" value="HTHLUXR"/>
</dbReference>
<keyword evidence="5" id="KW-1185">Reference proteome</keyword>
<dbReference type="InterPro" id="IPR016032">
    <property type="entry name" value="Sig_transdc_resp-reg_C-effctor"/>
</dbReference>
<dbReference type="EMBL" id="JAVDXW010000001">
    <property type="protein sequence ID" value="MDR7300931.1"/>
    <property type="molecule type" value="Genomic_DNA"/>
</dbReference>
<dbReference type="PANTHER" id="PTHR16305">
    <property type="entry name" value="TESTICULAR SOLUBLE ADENYLYL CYCLASE"/>
    <property type="match status" value="1"/>
</dbReference>
<dbReference type="PANTHER" id="PTHR16305:SF35">
    <property type="entry name" value="TRANSCRIPTIONAL ACTIVATOR DOMAIN"/>
    <property type="match status" value="1"/>
</dbReference>
<sequence>MAQTEHISGKDDWTPPSETCVHTSSRVFVGRDTELSTMVELMTTPPAVLLLEGEAGVGKSRLVRELLEQPAVAVRRVLTSACRPLREPFPYGPVLEALRAVGPALDSVDPNPVTGVLRPLLPELAHHLPEQPGDLGDPAAERHRLFRAVRALLAAAGPVLLVIEDLHWADEGSRELLRFLVAAPTSNLSILLTYRREDLGDRGPLGSAYRPPENAGSAVVRLGSLGRDQVGTLAAALLGQQSVSPEFADKLHEQTAGIPFVIEETLRALQDPAGAVRADGATARRLLADLDVPVLLREAMAERLATLPEAAVQVVRAAAVLNVAATTCLLGTVAGVGSANVDDALEHALRSSVLREIGSRRYGFRHALARQAVYDTLSGPQREKLHARAVHSLARVDPLPLVQLAEHSKAAGRDLDWIHYGEKAADHAAEVGDTATATDLLRALLREPVLSGDDVDRLATKFSAAAVGGLAHHDVSAELTRVLTDRRLSNMVRGEVRLCLGLLLLRQTHALESGRSEIELAITDLRDRPARAAVGMAVLAQAHVGTTPIAESRRWMRRVEEVIARSEDTEVVTELLGNVLPARVQLGDPPRMRRHLDRLPRKPGSMTEQWHVVKVHGNLADAFASIGHHARAREYLASASRRAEESDGLPYLSTALQCTEVRLDWLTGRWDGLAERTRGLLADYADLYPVRVELSLVLGSIAAAQGHWDEAEARLQATGVEAPDESFAPVVIAAAAARARMCLARDDPQQAVVEIGRGLAVTRRKGVWVWAAGLAPVAVDVYGRCGRMAEATRVLDEFTAAVGDRDAPVTGPAEASCRAAMHAARGELDQAGAWWDHAADGYRALPQSHDAALAAEHAACSRIRLATGEAESTLRAAAESFDQLGATRDAARCRHLLRRLGTRSPSKRGRRGYGNELSPREREVARLLANGCTNREIAEVLFLSRRTVENHIAKVLRKLGVRSRADVVVDS</sequence>
<proteinExistence type="predicted"/>
<dbReference type="Pfam" id="PF00196">
    <property type="entry name" value="GerE"/>
    <property type="match status" value="1"/>
</dbReference>
<dbReference type="RefSeq" id="WP_310270495.1">
    <property type="nucleotide sequence ID" value="NZ_JAVDXW010000001.1"/>
</dbReference>
<dbReference type="SUPFAM" id="SSF48452">
    <property type="entry name" value="TPR-like"/>
    <property type="match status" value="1"/>
</dbReference>
<dbReference type="Gene3D" id="3.40.50.300">
    <property type="entry name" value="P-loop containing nucleotide triphosphate hydrolases"/>
    <property type="match status" value="1"/>
</dbReference>
<keyword evidence="2" id="KW-0067">ATP-binding</keyword>
<dbReference type="Proteomes" id="UP001180845">
    <property type="component" value="Unassembled WGS sequence"/>
</dbReference>
<protein>
    <submittedName>
        <fullName evidence="4">DNA-binding NarL/FixJ family response regulator</fullName>
    </submittedName>
</protein>
<dbReference type="SMART" id="SM00421">
    <property type="entry name" value="HTH_LUXR"/>
    <property type="match status" value="1"/>
</dbReference>